<accession>A0ABQ4P0C8</accession>
<name>A0ABQ4P0C8_SHECO</name>
<evidence type="ECO:0000256" key="1">
    <source>
        <dbReference type="SAM" id="SignalP"/>
    </source>
</evidence>
<evidence type="ECO:0000313" key="2">
    <source>
        <dbReference type="EMBL" id="GIU40929.1"/>
    </source>
</evidence>
<feature type="signal peptide" evidence="1">
    <location>
        <begin position="1"/>
        <end position="22"/>
    </location>
</feature>
<sequence length="342" mass="37567">MKKFIQALLLVLSCSLSQVAMAEANTSNICKSADIWTKILDQVCWSCFTEGFSLVGIGNKPDGASGNNPFCTCTDNLGVPFAGTKLSYFAPLRLIETVNLPWCSPSLGGITLQDDYAGMGKVTKANREGFWHTHYFAFPLMEMLEVMYIDCHQDGYVDLDLMYLTEVDPTWNNDILALLLSPEAILFATPLAQPWCASDCALVSADKAPESTFGCAGCDGHLYPFTGRIRGQSDTVAQTSLVAQRMISSLHRKGLSKKTMGEDSVCKAQYAPFTPRSQYKFSMIYPVAEADDTNPNQGCCHPLGQSTNLWCLPVGGRMRPGQENAVYMLWQYKECCLSLGAK</sequence>
<evidence type="ECO:0000313" key="3">
    <source>
        <dbReference type="Proteomes" id="UP000773469"/>
    </source>
</evidence>
<keyword evidence="3" id="KW-1185">Reference proteome</keyword>
<proteinExistence type="predicted"/>
<keyword evidence="1" id="KW-0732">Signal</keyword>
<feature type="chain" id="PRO_5045127272" evidence="1">
    <location>
        <begin position="23"/>
        <end position="342"/>
    </location>
</feature>
<dbReference type="Pfam" id="PF06834">
    <property type="entry name" value="TraU"/>
    <property type="match status" value="1"/>
</dbReference>
<dbReference type="Proteomes" id="UP000773469">
    <property type="component" value="Unassembled WGS sequence"/>
</dbReference>
<comment type="caution">
    <text evidence="2">The sequence shown here is derived from an EMBL/GenBank/DDBJ whole genome shotgun (WGS) entry which is preliminary data.</text>
</comment>
<dbReference type="RefSeq" id="WP_220756888.1">
    <property type="nucleotide sequence ID" value="NZ_BPEU01000013.1"/>
</dbReference>
<gene>
    <name evidence="2" type="primary">trhU</name>
    <name evidence="2" type="ORF">TUM3794_20060</name>
</gene>
<reference evidence="2 3" key="1">
    <citation type="submission" date="2021-05" db="EMBL/GenBank/DDBJ databases">
        <title>Molecular characterization for Shewanella algae harboring chromosomal blaOXA-55-like strains isolated from clinical and environment sample.</title>
        <authorList>
            <person name="Ohama Y."/>
            <person name="Aoki K."/>
            <person name="Harada S."/>
            <person name="Moriya K."/>
            <person name="Ishii Y."/>
            <person name="Tateda K."/>
        </authorList>
    </citation>
    <scope>NUCLEOTIDE SEQUENCE [LARGE SCALE GENOMIC DNA]</scope>
    <source>
        <strain evidence="2 3">MBTL60-118</strain>
    </source>
</reference>
<organism evidence="2 3">
    <name type="scientific">Shewanella colwelliana</name>
    <name type="common">Alteromonas colwelliana</name>
    <dbReference type="NCBI Taxonomy" id="23"/>
    <lineage>
        <taxon>Bacteria</taxon>
        <taxon>Pseudomonadati</taxon>
        <taxon>Pseudomonadota</taxon>
        <taxon>Gammaproteobacteria</taxon>
        <taxon>Alteromonadales</taxon>
        <taxon>Shewanellaceae</taxon>
        <taxon>Shewanella</taxon>
    </lineage>
</organism>
<dbReference type="InterPro" id="IPR009649">
    <property type="entry name" value="TraU"/>
</dbReference>
<protein>
    <submittedName>
        <fullName evidence="2">Plasmid transfer protein</fullName>
    </submittedName>
</protein>
<dbReference type="EMBL" id="BPEU01000013">
    <property type="protein sequence ID" value="GIU40929.1"/>
    <property type="molecule type" value="Genomic_DNA"/>
</dbReference>